<dbReference type="SUPFAM" id="SSF53098">
    <property type="entry name" value="Ribonuclease H-like"/>
    <property type="match status" value="1"/>
</dbReference>
<gene>
    <name evidence="4" type="ORF">G4B88_000766</name>
</gene>
<reference evidence="4 5" key="1">
    <citation type="journal article" date="2020" name="bioRxiv">
        <title>Sequence and annotation of 42 cannabis genomes reveals extensive copy number variation in cannabinoid synthesis and pathogen resistance genes.</title>
        <authorList>
            <person name="Mckernan K.J."/>
            <person name="Helbert Y."/>
            <person name="Kane L.T."/>
            <person name="Ebling H."/>
            <person name="Zhang L."/>
            <person name="Liu B."/>
            <person name="Eaton Z."/>
            <person name="Mclaughlin S."/>
            <person name="Kingan S."/>
            <person name="Baybayan P."/>
            <person name="Concepcion G."/>
            <person name="Jordan M."/>
            <person name="Riva A."/>
            <person name="Barbazuk W."/>
            <person name="Harkins T."/>
        </authorList>
    </citation>
    <scope>NUCLEOTIDE SEQUENCE [LARGE SCALE GENOMIC DNA]</scope>
    <source>
        <strain evidence="5">cv. Jamaican Lion 4</strain>
        <tissue evidence="4">Leaf</tissue>
    </source>
</reference>
<keyword evidence="5" id="KW-1185">Reference proteome</keyword>
<evidence type="ECO:0000259" key="3">
    <source>
        <dbReference type="Pfam" id="PF13966"/>
    </source>
</evidence>
<dbReference type="EMBL" id="JAATIQ010000011">
    <property type="protein sequence ID" value="KAF4401718.1"/>
    <property type="molecule type" value="Genomic_DNA"/>
</dbReference>
<feature type="domain" description="Reverse transcriptase zinc-binding" evidence="3">
    <location>
        <begin position="509"/>
        <end position="582"/>
    </location>
</feature>
<dbReference type="Proteomes" id="UP000583929">
    <property type="component" value="Unassembled WGS sequence"/>
</dbReference>
<dbReference type="PANTHER" id="PTHR47074:SF48">
    <property type="entry name" value="POLYNUCLEOTIDYL TRANSFERASE, RIBONUCLEASE H-LIKE SUPERFAMILY PROTEIN"/>
    <property type="match status" value="1"/>
</dbReference>
<dbReference type="CDD" id="cd06222">
    <property type="entry name" value="RNase_H_like"/>
    <property type="match status" value="1"/>
</dbReference>
<evidence type="ECO:0000256" key="1">
    <source>
        <dbReference type="SAM" id="MobiDB-lite"/>
    </source>
</evidence>
<comment type="caution">
    <text evidence="4">The sequence shown here is derived from an EMBL/GenBank/DDBJ whole genome shotgun (WGS) entry which is preliminary data.</text>
</comment>
<dbReference type="InterPro" id="IPR052929">
    <property type="entry name" value="RNase_H-like_EbsB-rel"/>
</dbReference>
<feature type="compositionally biased region" description="Basic and acidic residues" evidence="1">
    <location>
        <begin position="366"/>
        <end position="375"/>
    </location>
</feature>
<proteinExistence type="predicted"/>
<evidence type="ECO:0000313" key="5">
    <source>
        <dbReference type="Proteomes" id="UP000583929"/>
    </source>
</evidence>
<dbReference type="Gene3D" id="3.30.420.10">
    <property type="entry name" value="Ribonuclease H-like superfamily/Ribonuclease H"/>
    <property type="match status" value="1"/>
</dbReference>
<sequence>MEELLAKTHNLQVTDDEEWEIDKSLSITIAKCNLRGRLCTTTEHSRSFLKKVLGGIWRLKEAEWNLKIKEKYESGLFLTFTFASESIQNRILTKMPWYLSNGVLILGKMENSNESWNNDLINFPIWGRALGVPIDLLTTNNTRKMAAKTGEVITVNNSDISKMVADGFFRFRVVNAYGTWLKSESSCRDGIQGHQLSMDNQKLQGNHTTKKAMGVTHDTVIHNSFGPLEDTLKGVEKMIADLESQQESMATIKEGGKIQMIQAKDKTSSDKVQERENVTWDDNGRGKRRMVDNMEFTGYEKTKKSNTAMATTIPENNLFNVPISYSMEAQNLEGSASFVVGSNSKEMSKENRRKVSVKKDSKAKKGKVEGKVDAESKMNKTSAETLRVKLGFDGCFAVEAKGKSGGLLLFWKQNLIFERLDRMCGNPDWFDMFPCAKLHELINSDGQWQIDKLQKHFHEEDIPWVQGIPIDLYVEDTLTWPYTPNGQYMVKSGYRIGREINLHPTRSSNMEDIHKWWKMLWSMSLPPRMKLFGWRVCHNWLPAKINLAHRGMDVNLNCDLCGHQAETLTHALWGCAKVKTIWKLVPWYHKCAHFKNGSMFDIMVTLKDHLHKSEFEEAIKIMWAIWENRNKYWNKLPVMNGIQLLDWISTAYPDSRNNKEQPMNIDMKHQQLKKWIRPPTGNISVNCDAAMNNGTAGVGTGFIWRDYEGNLLLAGMVYHQSCCSVEMAEAWAILEALKYQPHTANMAFEIQSDCKKIVDEIQHRDNKLSAVSTILHQIQDRMNSSNCG</sequence>
<dbReference type="InterPro" id="IPR026960">
    <property type="entry name" value="RVT-Znf"/>
</dbReference>
<dbReference type="Pfam" id="PF13966">
    <property type="entry name" value="zf-RVT"/>
    <property type="match status" value="1"/>
</dbReference>
<dbReference type="InterPro" id="IPR036397">
    <property type="entry name" value="RNaseH_sf"/>
</dbReference>
<evidence type="ECO:0000259" key="2">
    <source>
        <dbReference type="Pfam" id="PF13456"/>
    </source>
</evidence>
<dbReference type="Pfam" id="PF13456">
    <property type="entry name" value="RVT_3"/>
    <property type="match status" value="1"/>
</dbReference>
<organism evidence="4 5">
    <name type="scientific">Cannabis sativa</name>
    <name type="common">Hemp</name>
    <name type="synonym">Marijuana</name>
    <dbReference type="NCBI Taxonomy" id="3483"/>
    <lineage>
        <taxon>Eukaryota</taxon>
        <taxon>Viridiplantae</taxon>
        <taxon>Streptophyta</taxon>
        <taxon>Embryophyta</taxon>
        <taxon>Tracheophyta</taxon>
        <taxon>Spermatophyta</taxon>
        <taxon>Magnoliopsida</taxon>
        <taxon>eudicotyledons</taxon>
        <taxon>Gunneridae</taxon>
        <taxon>Pentapetalae</taxon>
        <taxon>rosids</taxon>
        <taxon>fabids</taxon>
        <taxon>Rosales</taxon>
        <taxon>Cannabaceae</taxon>
        <taxon>Cannabis</taxon>
    </lineage>
</organism>
<dbReference type="PANTHER" id="PTHR47074">
    <property type="entry name" value="BNAC02G40300D PROTEIN"/>
    <property type="match status" value="1"/>
</dbReference>
<feature type="domain" description="RNase H type-1" evidence="2">
    <location>
        <begin position="686"/>
        <end position="783"/>
    </location>
</feature>
<name>A0A7J6I3Y4_CANSA</name>
<dbReference type="InterPro" id="IPR012337">
    <property type="entry name" value="RNaseH-like_sf"/>
</dbReference>
<dbReference type="InterPro" id="IPR044730">
    <property type="entry name" value="RNase_H-like_dom_plant"/>
</dbReference>
<evidence type="ECO:0000313" key="4">
    <source>
        <dbReference type="EMBL" id="KAF4401718.1"/>
    </source>
</evidence>
<dbReference type="GO" id="GO:0004523">
    <property type="term" value="F:RNA-DNA hybrid ribonuclease activity"/>
    <property type="evidence" value="ECO:0007669"/>
    <property type="project" value="InterPro"/>
</dbReference>
<accession>A0A7J6I3Y4</accession>
<dbReference type="AlphaFoldDB" id="A0A7J6I3Y4"/>
<dbReference type="GO" id="GO:0003676">
    <property type="term" value="F:nucleic acid binding"/>
    <property type="evidence" value="ECO:0007669"/>
    <property type="project" value="InterPro"/>
</dbReference>
<dbReference type="InterPro" id="IPR002156">
    <property type="entry name" value="RNaseH_domain"/>
</dbReference>
<evidence type="ECO:0008006" key="6">
    <source>
        <dbReference type="Google" id="ProtNLM"/>
    </source>
</evidence>
<feature type="region of interest" description="Disordered" evidence="1">
    <location>
        <begin position="343"/>
        <end position="375"/>
    </location>
</feature>
<feature type="compositionally biased region" description="Basic residues" evidence="1">
    <location>
        <begin position="351"/>
        <end position="365"/>
    </location>
</feature>
<protein>
    <recommendedName>
        <fullName evidence="6">RNase H type-1 domain-containing protein</fullName>
    </recommendedName>
</protein>